<keyword evidence="5" id="KW-0732">Signal</keyword>
<dbReference type="InterPro" id="IPR000734">
    <property type="entry name" value="TAG_lipase"/>
</dbReference>
<evidence type="ECO:0000256" key="2">
    <source>
        <dbReference type="ARBA" id="ARBA00010701"/>
    </source>
</evidence>
<comment type="similarity">
    <text evidence="2 4">Belongs to the AB hydrolase superfamily. Lipase family.</text>
</comment>
<name>A0A3R7PRV5_PENVA</name>
<dbReference type="AlphaFoldDB" id="A0A3R7PRV5"/>
<keyword evidence="3" id="KW-0964">Secreted</keyword>
<evidence type="ECO:0000256" key="1">
    <source>
        <dbReference type="ARBA" id="ARBA00004613"/>
    </source>
</evidence>
<evidence type="ECO:0000259" key="6">
    <source>
        <dbReference type="Pfam" id="PF00151"/>
    </source>
</evidence>
<reference evidence="7 8" key="1">
    <citation type="submission" date="2018-04" db="EMBL/GenBank/DDBJ databases">
        <authorList>
            <person name="Zhang X."/>
            <person name="Yuan J."/>
            <person name="Li F."/>
            <person name="Xiang J."/>
        </authorList>
    </citation>
    <scope>NUCLEOTIDE SEQUENCE [LARGE SCALE GENOMIC DNA]</scope>
    <source>
        <tissue evidence="7">Muscle</tissue>
    </source>
</reference>
<dbReference type="GO" id="GO:0016042">
    <property type="term" value="P:lipid catabolic process"/>
    <property type="evidence" value="ECO:0007669"/>
    <property type="project" value="TreeGrafter"/>
</dbReference>
<evidence type="ECO:0000256" key="4">
    <source>
        <dbReference type="RuleBase" id="RU004262"/>
    </source>
</evidence>
<accession>A0A3R7PRV5</accession>
<dbReference type="PANTHER" id="PTHR11610">
    <property type="entry name" value="LIPASE"/>
    <property type="match status" value="1"/>
</dbReference>
<feature type="chain" id="PRO_5018582745" description="Lipase domain-containing protein" evidence="5">
    <location>
        <begin position="18"/>
        <end position="359"/>
    </location>
</feature>
<evidence type="ECO:0000313" key="7">
    <source>
        <dbReference type="EMBL" id="ROT75046.1"/>
    </source>
</evidence>
<dbReference type="PRINTS" id="PR00821">
    <property type="entry name" value="TAGLIPASE"/>
</dbReference>
<protein>
    <recommendedName>
        <fullName evidence="6">Lipase domain-containing protein</fullName>
    </recommendedName>
</protein>
<proteinExistence type="inferred from homology"/>
<dbReference type="GO" id="GO:0005615">
    <property type="term" value="C:extracellular space"/>
    <property type="evidence" value="ECO:0007669"/>
    <property type="project" value="TreeGrafter"/>
</dbReference>
<sequence>MPPALIFLIVLVAGSFALIANPDFLRWKNQLGTQELDQLTSRLYDVQGNDLDNQLENDLINQLPGFPENQMGDLKDVRFLLWTRSNSGDGDYYRLFPDDAESLSNSPFAGSRPTFVLYHGFNDFGECGWILDSKTELLKLDDANVISVDWRTMVVPPWYNYAVENVYRVSNYTAGLLDWLHDATGLQASQLHIVGHSLGAHTAGMTGKRVTSGQVARVTGLDPAGPLFYNKSGDARIDKSDAAFVDILHANSGPLVEGCIGLFEAIGHTDFYPNGGMHQPGCALAARSSSNDVRSDWTDLFGGCSHARATAYWVESLRARNAEEMFRAWPCSDWDTFFTGGCPDCASGCLDMGFPAEQG</sequence>
<feature type="domain" description="Lipase" evidence="6">
    <location>
        <begin position="74"/>
        <end position="357"/>
    </location>
</feature>
<dbReference type="CDD" id="cd00707">
    <property type="entry name" value="Pancreat_lipase_like"/>
    <property type="match status" value="1"/>
</dbReference>
<comment type="caution">
    <text evidence="7">The sequence shown here is derived from an EMBL/GenBank/DDBJ whole genome shotgun (WGS) entry which is preliminary data.</text>
</comment>
<dbReference type="InterPro" id="IPR029058">
    <property type="entry name" value="AB_hydrolase_fold"/>
</dbReference>
<gene>
    <name evidence="7" type="ORF">C7M84_006412</name>
</gene>
<dbReference type="InterPro" id="IPR033906">
    <property type="entry name" value="Lipase_N"/>
</dbReference>
<feature type="signal peptide" evidence="5">
    <location>
        <begin position="1"/>
        <end position="17"/>
    </location>
</feature>
<dbReference type="Proteomes" id="UP000283509">
    <property type="component" value="Unassembled WGS sequence"/>
</dbReference>
<evidence type="ECO:0000256" key="3">
    <source>
        <dbReference type="ARBA" id="ARBA00022525"/>
    </source>
</evidence>
<dbReference type="SUPFAM" id="SSF53474">
    <property type="entry name" value="alpha/beta-Hydrolases"/>
    <property type="match status" value="1"/>
</dbReference>
<organism evidence="7 8">
    <name type="scientific">Penaeus vannamei</name>
    <name type="common">Whiteleg shrimp</name>
    <name type="synonym">Litopenaeus vannamei</name>
    <dbReference type="NCBI Taxonomy" id="6689"/>
    <lineage>
        <taxon>Eukaryota</taxon>
        <taxon>Metazoa</taxon>
        <taxon>Ecdysozoa</taxon>
        <taxon>Arthropoda</taxon>
        <taxon>Crustacea</taxon>
        <taxon>Multicrustacea</taxon>
        <taxon>Malacostraca</taxon>
        <taxon>Eumalacostraca</taxon>
        <taxon>Eucarida</taxon>
        <taxon>Decapoda</taxon>
        <taxon>Dendrobranchiata</taxon>
        <taxon>Penaeoidea</taxon>
        <taxon>Penaeidae</taxon>
        <taxon>Penaeus</taxon>
    </lineage>
</organism>
<keyword evidence="8" id="KW-1185">Reference proteome</keyword>
<dbReference type="GO" id="GO:0016298">
    <property type="term" value="F:lipase activity"/>
    <property type="evidence" value="ECO:0007669"/>
    <property type="project" value="InterPro"/>
</dbReference>
<dbReference type="OrthoDB" id="199913at2759"/>
<comment type="subcellular location">
    <subcellularLocation>
        <location evidence="1">Secreted</location>
    </subcellularLocation>
</comment>
<reference evidence="7 8" key="2">
    <citation type="submission" date="2019-01" db="EMBL/GenBank/DDBJ databases">
        <title>The decoding of complex shrimp genome reveals the adaptation for benthos swimmer, frequently molting mechanism and breeding impact on genome.</title>
        <authorList>
            <person name="Sun Y."/>
            <person name="Gao Y."/>
            <person name="Yu Y."/>
        </authorList>
    </citation>
    <scope>NUCLEOTIDE SEQUENCE [LARGE SCALE GENOMIC DNA]</scope>
    <source>
        <tissue evidence="7">Muscle</tissue>
    </source>
</reference>
<dbReference type="Pfam" id="PF00151">
    <property type="entry name" value="Lipase"/>
    <property type="match status" value="1"/>
</dbReference>
<dbReference type="InterPro" id="IPR013818">
    <property type="entry name" value="Lipase"/>
</dbReference>
<evidence type="ECO:0000313" key="8">
    <source>
        <dbReference type="Proteomes" id="UP000283509"/>
    </source>
</evidence>
<evidence type="ECO:0000256" key="5">
    <source>
        <dbReference type="SAM" id="SignalP"/>
    </source>
</evidence>
<dbReference type="Gene3D" id="3.40.50.1820">
    <property type="entry name" value="alpha/beta hydrolase"/>
    <property type="match status" value="1"/>
</dbReference>
<dbReference type="EMBL" id="QCYY01001815">
    <property type="protein sequence ID" value="ROT75046.1"/>
    <property type="molecule type" value="Genomic_DNA"/>
</dbReference>